<gene>
    <name evidence="1" type="ORF">VNO77_24776</name>
</gene>
<dbReference type="Proteomes" id="UP001367508">
    <property type="component" value="Unassembled WGS sequence"/>
</dbReference>
<protein>
    <submittedName>
        <fullName evidence="1">Uncharacterized protein</fullName>
    </submittedName>
</protein>
<evidence type="ECO:0000313" key="2">
    <source>
        <dbReference type="Proteomes" id="UP001367508"/>
    </source>
</evidence>
<dbReference type="AlphaFoldDB" id="A0AAN9L6Y5"/>
<accession>A0AAN9L6Y5</accession>
<organism evidence="1 2">
    <name type="scientific">Canavalia gladiata</name>
    <name type="common">Sword bean</name>
    <name type="synonym">Dolichos gladiatus</name>
    <dbReference type="NCBI Taxonomy" id="3824"/>
    <lineage>
        <taxon>Eukaryota</taxon>
        <taxon>Viridiplantae</taxon>
        <taxon>Streptophyta</taxon>
        <taxon>Embryophyta</taxon>
        <taxon>Tracheophyta</taxon>
        <taxon>Spermatophyta</taxon>
        <taxon>Magnoliopsida</taxon>
        <taxon>eudicotyledons</taxon>
        <taxon>Gunneridae</taxon>
        <taxon>Pentapetalae</taxon>
        <taxon>rosids</taxon>
        <taxon>fabids</taxon>
        <taxon>Fabales</taxon>
        <taxon>Fabaceae</taxon>
        <taxon>Papilionoideae</taxon>
        <taxon>50 kb inversion clade</taxon>
        <taxon>NPAAA clade</taxon>
        <taxon>indigoferoid/millettioid clade</taxon>
        <taxon>Phaseoleae</taxon>
        <taxon>Canavalia</taxon>
    </lineage>
</organism>
<evidence type="ECO:0000313" key="1">
    <source>
        <dbReference type="EMBL" id="KAK7330580.1"/>
    </source>
</evidence>
<comment type="caution">
    <text evidence="1">The sequence shown here is derived from an EMBL/GenBank/DDBJ whole genome shotgun (WGS) entry which is preliminary data.</text>
</comment>
<sequence>MDVHATVMVLRRLRPKPKNLASGDVYRARFGNSRCFSCLGSRSGPSTEEYDSDLHFVVTGLALLFSV</sequence>
<name>A0AAN9L6Y5_CANGL</name>
<keyword evidence="2" id="KW-1185">Reference proteome</keyword>
<reference evidence="1 2" key="1">
    <citation type="submission" date="2024-01" db="EMBL/GenBank/DDBJ databases">
        <title>The genomes of 5 underutilized Papilionoideae crops provide insights into root nodulation and disease resistanc.</title>
        <authorList>
            <person name="Jiang F."/>
        </authorList>
    </citation>
    <scope>NUCLEOTIDE SEQUENCE [LARGE SCALE GENOMIC DNA]</scope>
    <source>
        <strain evidence="1">LVBAO_FW01</strain>
        <tissue evidence="1">Leaves</tissue>
    </source>
</reference>
<dbReference type="EMBL" id="JAYMYQ010000005">
    <property type="protein sequence ID" value="KAK7330580.1"/>
    <property type="molecule type" value="Genomic_DNA"/>
</dbReference>
<proteinExistence type="predicted"/>